<gene>
    <name evidence="1" type="ORF">RQC66_28885</name>
</gene>
<dbReference type="Proteomes" id="UP001257948">
    <property type="component" value="Unassembled WGS sequence"/>
</dbReference>
<accession>A0ABU3LZQ5</accession>
<organism evidence="1 2">
    <name type="scientific">Streptomyces justiciae</name>
    <dbReference type="NCBI Taxonomy" id="2780140"/>
    <lineage>
        <taxon>Bacteria</taxon>
        <taxon>Bacillati</taxon>
        <taxon>Actinomycetota</taxon>
        <taxon>Actinomycetes</taxon>
        <taxon>Kitasatosporales</taxon>
        <taxon>Streptomycetaceae</taxon>
        <taxon>Streptomyces</taxon>
    </lineage>
</organism>
<evidence type="ECO:0000313" key="2">
    <source>
        <dbReference type="Proteomes" id="UP001257948"/>
    </source>
</evidence>
<evidence type="ECO:0000313" key="1">
    <source>
        <dbReference type="EMBL" id="MDT7844739.1"/>
    </source>
</evidence>
<comment type="caution">
    <text evidence="1">The sequence shown here is derived from an EMBL/GenBank/DDBJ whole genome shotgun (WGS) entry which is preliminary data.</text>
</comment>
<name>A0ABU3LZQ5_9ACTN</name>
<proteinExistence type="predicted"/>
<dbReference type="RefSeq" id="WP_314204541.1">
    <property type="nucleotide sequence ID" value="NZ_JAVTLL010000021.1"/>
</dbReference>
<reference evidence="2" key="1">
    <citation type="submission" date="2023-07" db="EMBL/GenBank/DDBJ databases">
        <title>Draft genome sequence of the endophytic actinobacterium Streptomyces justiciae WPN32, a potential antibiotic producer.</title>
        <authorList>
            <person name="Yasawong M."/>
            <person name="Pana W."/>
            <person name="Ganta P."/>
            <person name="Santapan N."/>
            <person name="Songngamsuk T."/>
            <person name="Phatcharaharikarn M."/>
            <person name="Kerdtoob S."/>
            <person name="Nantapong N."/>
        </authorList>
    </citation>
    <scope>NUCLEOTIDE SEQUENCE [LARGE SCALE GENOMIC DNA]</scope>
    <source>
        <strain evidence="2">WPN32</strain>
    </source>
</reference>
<dbReference type="EMBL" id="JAVTLL010000021">
    <property type="protein sequence ID" value="MDT7844739.1"/>
    <property type="molecule type" value="Genomic_DNA"/>
</dbReference>
<sequence>MPDGKQRMRIESVARQVEQVLERLGWIPEEQLGYAARLGVGVDELALEFDDVFRLVVGLVHAGVIPEAVAEALRPVDGILADMSHSSRAEWDAWAVMESVAWAELRELAGVALDLLRRADFEADEGA</sequence>
<protein>
    <submittedName>
        <fullName evidence="1">Uncharacterized protein</fullName>
    </submittedName>
</protein>
<keyword evidence="2" id="KW-1185">Reference proteome</keyword>